<feature type="region of interest" description="Disordered" evidence="7">
    <location>
        <begin position="986"/>
        <end position="1018"/>
    </location>
</feature>
<feature type="region of interest" description="Disordered" evidence="7">
    <location>
        <begin position="908"/>
        <end position="965"/>
    </location>
</feature>
<comment type="subcellular location">
    <subcellularLocation>
        <location evidence="1">Cytoplasm</location>
        <location evidence="1">Cytoskeleton</location>
        <location evidence="1">Microtubule organizing center</location>
        <location evidence="1">Centrosome</location>
    </subcellularLocation>
</comment>
<evidence type="ECO:0000256" key="6">
    <source>
        <dbReference type="SAM" id="Coils"/>
    </source>
</evidence>
<proteinExistence type="predicted"/>
<dbReference type="InterPro" id="IPR019528">
    <property type="entry name" value="PACT_domain"/>
</dbReference>
<dbReference type="GO" id="GO:0005737">
    <property type="term" value="C:cytoplasm"/>
    <property type="evidence" value="ECO:0007669"/>
    <property type="project" value="UniProtKB-ARBA"/>
</dbReference>
<evidence type="ECO:0000256" key="2">
    <source>
        <dbReference type="ARBA" id="ARBA00022490"/>
    </source>
</evidence>
<accession>A0A3S5K2K3</accession>
<keyword evidence="3" id="KW-0597">Phosphoprotein</keyword>
<feature type="compositionally biased region" description="Low complexity" evidence="7">
    <location>
        <begin position="954"/>
        <end position="965"/>
    </location>
</feature>
<organism evidence="9 10">
    <name type="scientific">Elysia chlorotica</name>
    <name type="common">Eastern emerald elysia</name>
    <name type="synonym">Sea slug</name>
    <dbReference type="NCBI Taxonomy" id="188477"/>
    <lineage>
        <taxon>Eukaryota</taxon>
        <taxon>Metazoa</taxon>
        <taxon>Spiralia</taxon>
        <taxon>Lophotrochozoa</taxon>
        <taxon>Mollusca</taxon>
        <taxon>Gastropoda</taxon>
        <taxon>Heterobranchia</taxon>
        <taxon>Euthyneura</taxon>
        <taxon>Panpulmonata</taxon>
        <taxon>Sacoglossa</taxon>
        <taxon>Placobranchoidea</taxon>
        <taxon>Plakobranchidae</taxon>
        <taxon>Elysia</taxon>
    </lineage>
</organism>
<dbReference type="GO" id="GO:0060090">
    <property type="term" value="F:molecular adaptor activity"/>
    <property type="evidence" value="ECO:0007669"/>
    <property type="project" value="InterPro"/>
</dbReference>
<name>A0A3S5K2K3_ELYCH</name>
<evidence type="ECO:0000256" key="4">
    <source>
        <dbReference type="ARBA" id="ARBA00023054"/>
    </source>
</evidence>
<keyword evidence="5" id="KW-0206">Cytoskeleton</keyword>
<feature type="coiled-coil region" evidence="6">
    <location>
        <begin position="759"/>
        <end position="786"/>
    </location>
</feature>
<feature type="coiled-coil region" evidence="6">
    <location>
        <begin position="181"/>
        <end position="232"/>
    </location>
</feature>
<keyword evidence="10" id="KW-1185">Reference proteome</keyword>
<evidence type="ECO:0000313" key="10">
    <source>
        <dbReference type="Proteomes" id="UP000271974"/>
    </source>
</evidence>
<evidence type="ECO:0000256" key="3">
    <source>
        <dbReference type="ARBA" id="ARBA00022553"/>
    </source>
</evidence>
<dbReference type="AlphaFoldDB" id="A0A3S5K2K3"/>
<feature type="coiled-coil region" evidence="6">
    <location>
        <begin position="272"/>
        <end position="450"/>
    </location>
</feature>
<dbReference type="GO" id="GO:0005813">
    <property type="term" value="C:centrosome"/>
    <property type="evidence" value="ECO:0007669"/>
    <property type="project" value="UniProtKB-SubCell"/>
</dbReference>
<dbReference type="GO" id="GO:0007165">
    <property type="term" value="P:signal transduction"/>
    <property type="evidence" value="ECO:0007669"/>
    <property type="project" value="InterPro"/>
</dbReference>
<feature type="coiled-coil region" evidence="6">
    <location>
        <begin position="649"/>
        <end position="719"/>
    </location>
</feature>
<dbReference type="InterPro" id="IPR028745">
    <property type="entry name" value="AKAP9/Pericentrin"/>
</dbReference>
<evidence type="ECO:0000256" key="1">
    <source>
        <dbReference type="ARBA" id="ARBA00004300"/>
    </source>
</evidence>
<dbReference type="Pfam" id="PF10495">
    <property type="entry name" value="PACT_coil_coil"/>
    <property type="match status" value="1"/>
</dbReference>
<dbReference type="EMBL" id="RQTK01000002">
    <property type="protein sequence ID" value="RUS92076.1"/>
    <property type="molecule type" value="Genomic_DNA"/>
</dbReference>
<dbReference type="OrthoDB" id="2020852at2759"/>
<dbReference type="PANTHER" id="PTHR44981">
    <property type="entry name" value="PERICENTRIN-LIKE PROTEIN, ISOFORM F"/>
    <property type="match status" value="1"/>
</dbReference>
<gene>
    <name evidence="9" type="ORF">EGW08_000100</name>
</gene>
<protein>
    <recommendedName>
        <fullName evidence="8">Pericentrin/AKAP-450 centrosomal targeting domain-containing protein</fullName>
    </recommendedName>
</protein>
<dbReference type="Proteomes" id="UP000271974">
    <property type="component" value="Unassembled WGS sequence"/>
</dbReference>
<evidence type="ECO:0000259" key="8">
    <source>
        <dbReference type="Pfam" id="PF10495"/>
    </source>
</evidence>
<feature type="coiled-coil region" evidence="6">
    <location>
        <begin position="71"/>
        <end position="116"/>
    </location>
</feature>
<evidence type="ECO:0000256" key="5">
    <source>
        <dbReference type="ARBA" id="ARBA00023212"/>
    </source>
</evidence>
<feature type="compositionally biased region" description="Polar residues" evidence="7">
    <location>
        <begin position="908"/>
        <end position="929"/>
    </location>
</feature>
<dbReference type="PANTHER" id="PTHR44981:SF2">
    <property type="entry name" value="PERICENTRIN-LIKE PROTEIN, ISOFORM F"/>
    <property type="match status" value="1"/>
</dbReference>
<dbReference type="STRING" id="188477.A0A3S5K2K3"/>
<keyword evidence="4 6" id="KW-0175">Coiled coil</keyword>
<comment type="caution">
    <text evidence="9">The sequence shown here is derived from an EMBL/GenBank/DDBJ whole genome shotgun (WGS) entry which is preliminary data.</text>
</comment>
<sequence length="1041" mass="119278">MGDDERSDWRSDLLQALVSVYEKERRVLQAEVNTADSLFPEVNIITQLEARLHDLERVHQSGLDDMLSADRQSLLDEVDSLHHQLIEARAKLQDARDSLDQRISQLEDAKTNAEWKLQRQIELLEYKLQQEAVVQEDLRKSLRLERGRVSELSQQSSRERARTLELQGELSETQIGLSKARDALEREQQRFSSVTDALEEERAKTNRLAELLEAAKRRLTSVEEDVAHADARFQQRSNSEEEYIQELKSQLTRERQRCIQFSESEEHAKGQVVQLTDTLDHLKAKVRSLQDEYEAKTENMQREIAEKEMREERNRLDVEAVSKLTQLLDEERESHQSALEQEKDLTRNLRREADRIRLESENAAQVDSLKQELASMRAELAERTRRAEALEAEEELSSRKKLRAVEQDKEELRLKVSQLEQELAQVQDRARQLEEELKSHTRKAQQSQDSIDARARHGHREAVVTLLTASVVDQELKYRLGQCCTKLQSLARQLQEMTVQQQRQSRFVHDDFDDGSLAGVMAELNKLRDEIKEREQAVADEKLQNGSSESNQVAELIKHNQQLAERVLRLRQDKDHLTQSLELLESRLNANVGKGKKEKVASVVDQELKYRLGQCCTKLQSLARLLQEMTVQQQRQSRFVHDDFDDGSLAGVMAELNKLRDEIKEREQAVADEKLQNGSSESNQVAELIKHNQQLAERVLRLRQDKDHLTQSLELLESRLNANVGKGKKEKVTSFPQYVSDVTSDEETVYDRTVWAGERLSLQMALDSAEHEIQRLRGEIQQFRKFMNAEGQLVSVDNEKTTRLYGKFLRAESFRKALVYQKKYLLLLLGGYRDTEQETLAILASMGGFPSPGVGLGFLGRHSRAFTVFRSAGRTVIAIFRMKYLVRKWKRATRVGSPVMTGQITHQQGYVPSSSSFPTHQRLSDNGTGRNPRLLRHQRPPPTVAPAASELHHPNSNNSNSSSHSLDFIDSMSNVGVSTITSNMYPGAARASPLNYMTPPTKESSRNPRAAPRGNREDARRQLIALSKTHWMEIAQDCGQI</sequence>
<feature type="domain" description="Pericentrin/AKAP-450 centrosomal targeting" evidence="8">
    <location>
        <begin position="807"/>
        <end position="889"/>
    </location>
</feature>
<evidence type="ECO:0000256" key="7">
    <source>
        <dbReference type="SAM" id="MobiDB-lite"/>
    </source>
</evidence>
<feature type="coiled-coil region" evidence="6">
    <location>
        <begin position="517"/>
        <end position="587"/>
    </location>
</feature>
<reference evidence="9 10" key="1">
    <citation type="submission" date="2019-01" db="EMBL/GenBank/DDBJ databases">
        <title>A draft genome assembly of the solar-powered sea slug Elysia chlorotica.</title>
        <authorList>
            <person name="Cai H."/>
            <person name="Li Q."/>
            <person name="Fang X."/>
            <person name="Li J."/>
            <person name="Curtis N.E."/>
            <person name="Altenburger A."/>
            <person name="Shibata T."/>
            <person name="Feng M."/>
            <person name="Maeda T."/>
            <person name="Schwartz J.A."/>
            <person name="Shigenobu S."/>
            <person name="Lundholm N."/>
            <person name="Nishiyama T."/>
            <person name="Yang H."/>
            <person name="Hasebe M."/>
            <person name="Li S."/>
            <person name="Pierce S.K."/>
            <person name="Wang J."/>
        </authorList>
    </citation>
    <scope>NUCLEOTIDE SEQUENCE [LARGE SCALE GENOMIC DNA]</scope>
    <source>
        <strain evidence="9">EC2010</strain>
        <tissue evidence="9">Whole organism of an adult</tissue>
    </source>
</reference>
<evidence type="ECO:0000313" key="9">
    <source>
        <dbReference type="EMBL" id="RUS92076.1"/>
    </source>
</evidence>
<keyword evidence="2" id="KW-0963">Cytoplasm</keyword>